<protein>
    <recommendedName>
        <fullName evidence="3">Succinate dehydrogenase</fullName>
    </recommendedName>
</protein>
<dbReference type="EMBL" id="FOCM01000001">
    <property type="protein sequence ID" value="SEM74234.1"/>
    <property type="molecule type" value="Genomic_DNA"/>
</dbReference>
<evidence type="ECO:0008006" key="3">
    <source>
        <dbReference type="Google" id="ProtNLM"/>
    </source>
</evidence>
<dbReference type="OrthoDB" id="7867642at2"/>
<evidence type="ECO:0000313" key="1">
    <source>
        <dbReference type="EMBL" id="SEM74234.1"/>
    </source>
</evidence>
<dbReference type="RefSeq" id="WP_091843503.1">
    <property type="nucleotide sequence ID" value="NZ_FOCM01000001.1"/>
</dbReference>
<dbReference type="Proteomes" id="UP000199372">
    <property type="component" value="Unassembled WGS sequence"/>
</dbReference>
<keyword evidence="2" id="KW-1185">Reference proteome</keyword>
<dbReference type="PROSITE" id="PS51257">
    <property type="entry name" value="PROKAR_LIPOPROTEIN"/>
    <property type="match status" value="1"/>
</dbReference>
<gene>
    <name evidence="1" type="ORF">SAMN04488011_101310</name>
</gene>
<organism evidence="1 2">
    <name type="scientific">Palleronia pelagia</name>
    <dbReference type="NCBI Taxonomy" id="387096"/>
    <lineage>
        <taxon>Bacteria</taxon>
        <taxon>Pseudomonadati</taxon>
        <taxon>Pseudomonadota</taxon>
        <taxon>Alphaproteobacteria</taxon>
        <taxon>Rhodobacterales</taxon>
        <taxon>Roseobacteraceae</taxon>
        <taxon>Palleronia</taxon>
    </lineage>
</organism>
<reference evidence="2" key="1">
    <citation type="submission" date="2016-10" db="EMBL/GenBank/DDBJ databases">
        <authorList>
            <person name="Varghese N."/>
            <person name="Submissions S."/>
        </authorList>
    </citation>
    <scope>NUCLEOTIDE SEQUENCE [LARGE SCALE GENOMIC DNA]</scope>
    <source>
        <strain evidence="2">DSM 26893</strain>
    </source>
</reference>
<accession>A0A1H8AW99</accession>
<dbReference type="AlphaFoldDB" id="A0A1H8AW99"/>
<name>A0A1H8AW99_9RHOB</name>
<sequence>MRALVSTLCMAGLLAACTPADRDQVTRSAARSVVSRVVVQQFPGVPVQPAIDCIIDNATTPELVGLASDAVTGPTAATTEVVTRIASRPPTIQCLVGQGLPALLRTGA</sequence>
<evidence type="ECO:0000313" key="2">
    <source>
        <dbReference type="Proteomes" id="UP000199372"/>
    </source>
</evidence>
<proteinExistence type="predicted"/>